<dbReference type="EMBL" id="BAYX01000002">
    <property type="protein sequence ID" value="GAJ91412.1"/>
    <property type="molecule type" value="Genomic_DNA"/>
</dbReference>
<dbReference type="Proteomes" id="UP000026941">
    <property type="component" value="Unassembled WGS sequence"/>
</dbReference>
<dbReference type="PROSITE" id="PS50914">
    <property type="entry name" value="BON"/>
    <property type="match status" value="1"/>
</dbReference>
<organism evidence="2 3">
    <name type="scientific">Rhizobium rhizogenes NBRC 13257</name>
    <dbReference type="NCBI Taxonomy" id="1220581"/>
    <lineage>
        <taxon>Bacteria</taxon>
        <taxon>Pseudomonadati</taxon>
        <taxon>Pseudomonadota</taxon>
        <taxon>Alphaproteobacteria</taxon>
        <taxon>Hyphomicrobiales</taxon>
        <taxon>Rhizobiaceae</taxon>
        <taxon>Rhizobium/Agrobacterium group</taxon>
        <taxon>Rhizobium</taxon>
    </lineage>
</organism>
<name>A0AA87Q078_RHIRH</name>
<feature type="domain" description="BON" evidence="1">
    <location>
        <begin position="16"/>
        <end position="83"/>
    </location>
</feature>
<reference evidence="2 3" key="1">
    <citation type="submission" date="2014-05" db="EMBL/GenBank/DDBJ databases">
        <title>Whole genome shotgun sequence of Rhizobium rhizogenes NBRC 13257.</title>
        <authorList>
            <person name="Katano-Makiyama Y."/>
            <person name="Hosoyama A."/>
            <person name="Hashimoto M."/>
            <person name="Hosoyama Y."/>
            <person name="Noguchi M."/>
            <person name="Tsuchikane K."/>
            <person name="Kimura A."/>
            <person name="Ohji S."/>
            <person name="Ichikawa N."/>
            <person name="Yamazoe A."/>
            <person name="Fujita N."/>
        </authorList>
    </citation>
    <scope>NUCLEOTIDE SEQUENCE [LARGE SCALE GENOMIC DNA]</scope>
    <source>
        <strain evidence="2 3">NBRC 13257</strain>
    </source>
</reference>
<accession>A0AA87Q078</accession>
<gene>
    <name evidence="2" type="ORF">RRH01S_02_00800</name>
</gene>
<evidence type="ECO:0000313" key="3">
    <source>
        <dbReference type="Proteomes" id="UP000026941"/>
    </source>
</evidence>
<sequence length="83" mass="8811">MTPSFSAKMPRPNAPETIDLEFAVENALAIAEDIDGPDVFVTADGPKIVLSGWLATEEEIDRAGKIAATICGIARVDNQIVRG</sequence>
<comment type="caution">
    <text evidence="2">The sequence shown here is derived from an EMBL/GenBank/DDBJ whole genome shotgun (WGS) entry which is preliminary data.</text>
</comment>
<protein>
    <recommendedName>
        <fullName evidence="1">BON domain-containing protein</fullName>
    </recommendedName>
</protein>
<evidence type="ECO:0000313" key="2">
    <source>
        <dbReference type="EMBL" id="GAJ91412.1"/>
    </source>
</evidence>
<proteinExistence type="predicted"/>
<dbReference type="RefSeq" id="WP_012651130.1">
    <property type="nucleotide sequence ID" value="NZ_BAYX01000002.1"/>
</dbReference>
<dbReference type="Pfam" id="PF04972">
    <property type="entry name" value="BON"/>
    <property type="match status" value="1"/>
</dbReference>
<dbReference type="InterPro" id="IPR007055">
    <property type="entry name" value="BON_dom"/>
</dbReference>
<dbReference type="AlphaFoldDB" id="A0AA87Q078"/>
<evidence type="ECO:0000259" key="1">
    <source>
        <dbReference type="PROSITE" id="PS50914"/>
    </source>
</evidence>